<comment type="caution">
    <text evidence="2">The sequence shown here is derived from an EMBL/GenBank/DDBJ whole genome shotgun (WGS) entry which is preliminary data.</text>
</comment>
<dbReference type="Proteomes" id="UP001338125">
    <property type="component" value="Unassembled WGS sequence"/>
</dbReference>
<protein>
    <submittedName>
        <fullName evidence="2">Nucleolar pre-ribosomal-associated 2-like protein</fullName>
    </submittedName>
</protein>
<gene>
    <name evidence="2" type="ORF">PT974_08239</name>
</gene>
<dbReference type="InterPro" id="IPR018849">
    <property type="entry name" value="Urb2/Npa2_C"/>
</dbReference>
<dbReference type="PANTHER" id="PTHR15682">
    <property type="entry name" value="UNHEALTHY RIBOSOME BIOGENESIS PROTEIN 2 HOMOLOG"/>
    <property type="match status" value="1"/>
</dbReference>
<dbReference type="InterPro" id="IPR052609">
    <property type="entry name" value="Ribosome_Biogenesis_Reg"/>
</dbReference>
<proteinExistence type="predicted"/>
<accession>A0ABR0SE65</accession>
<evidence type="ECO:0000313" key="3">
    <source>
        <dbReference type="Proteomes" id="UP001338125"/>
    </source>
</evidence>
<dbReference type="Pfam" id="PF10441">
    <property type="entry name" value="Urb2"/>
    <property type="match status" value="1"/>
</dbReference>
<dbReference type="PANTHER" id="PTHR15682:SF2">
    <property type="entry name" value="UNHEALTHY RIBOSOME BIOGENESIS PROTEIN 2 HOMOLOG"/>
    <property type="match status" value="1"/>
</dbReference>
<keyword evidence="3" id="KW-1185">Reference proteome</keyword>
<evidence type="ECO:0000259" key="1">
    <source>
        <dbReference type="Pfam" id="PF10441"/>
    </source>
</evidence>
<feature type="domain" description="Nucleolar 27S pre-rRNA processing Urb2/Npa2 C-terminal" evidence="1">
    <location>
        <begin position="1134"/>
        <end position="1344"/>
    </location>
</feature>
<name>A0ABR0SE65_9HYPO</name>
<organism evidence="2 3">
    <name type="scientific">Cladobotryum mycophilum</name>
    <dbReference type="NCBI Taxonomy" id="491253"/>
    <lineage>
        <taxon>Eukaryota</taxon>
        <taxon>Fungi</taxon>
        <taxon>Dikarya</taxon>
        <taxon>Ascomycota</taxon>
        <taxon>Pezizomycotina</taxon>
        <taxon>Sordariomycetes</taxon>
        <taxon>Hypocreomycetidae</taxon>
        <taxon>Hypocreales</taxon>
        <taxon>Hypocreaceae</taxon>
        <taxon>Cladobotryum</taxon>
    </lineage>
</organism>
<dbReference type="EMBL" id="JAVFKD010000014">
    <property type="protein sequence ID" value="KAK5989976.1"/>
    <property type="molecule type" value="Genomic_DNA"/>
</dbReference>
<sequence>MGKTDLIKTVRGLDQIGPGEKGENLEVLWKNLTESSDDQFHAAEESALRWLLKSMNGSSQGAETLRRYPLTWTILNCVFQRIPLFSLAKSLADRRFVSVLQQTLKDISKPIQESGSPGAKRKRSPAPRYDLDELKGLEGCLATGQAVFNLLRSLLASIDGKVAGSRDRIGAEHIRSLFCTSAAEAATIASSALTICNLLLKSDNCDDIEGRENWITTITAIWGLHLQGPDDTLEVATHLFKPAAGILGKVETFSQAKRENVSDALAARWSSDLQKFMHRNLILPARTAFLHRQDFEPITRALEISVDKAAVSSPALYFLSAGASDLENERDMRRSNATWMKQIFQAVEQKLRREPGRNALMAHMIGQATQKSISIDVEDLHVVCRGYGLKDEGTDWSLIAKAAVCNPDIFQVSDEGRSLLEEVCGRSVKRSGVEGEDGAISDLIGAIQKSFCTRRNFSGFLKLWFAQLCSVEQRKLASRHPWFELGRKSDSPSTLIESELSSRQLLEVVEWLEGQELDSHPQAVCLFSDAVARGLKSESFIDSIGTKLFDLTSRLTKSDTTALKWRVVSKTISWVSRDERSKIWAQVKDELSKILRKKPIQSAETFEALKCCYQVWDAMSQDGEVADEPATLVEKFTSRLVKEIASQDILEITKLSACLDLEASSEFHEEHALQQYLAWYLLGSSRFLRLYSARKGEIPSVVETVLSTKASTDGLCALWDMLMRNDVNLNDTKLSRNLLDRLITALADTEKEKGWPGEQGRMWIQTLSSIPVEVFTRQQREQTMTILEKRRAKMVKSSKKVSLEGWKLVIDLSTKMMSRSTFYEGLQFANLVEVADALSEFPFEDATGDEALLELVERFFAMASATIKQMSENNEERSIKYFTESLQYISNCDPERSGDGESSRIPPFRITLLKALAAELSKSSTFQNHADLSHLPQNAKTVLAKRIVSVLGEFMADKKLLAKHETAVDLSLFAAVNAASAVDDVAGLSTHKSSAVRKLEKRSKESMDDGDLRGWKIHIFLQTYLANNLGTPRPVRFASLDKLPSKARESLLKEYVASIIKHMETPTMAQYLADLISEFTGGCDTNGQILTIQHVVGQLIERTDLHGKGEGVDLAAAHSELAFSLLKKSPNTVNTCRVLQTLLEKKPQAMSQWNIEITLSTISDLALSKARDASTVPFTWLCKLAGTIIKKHRLRLEGHYHLLLTTMQALLCSLVNQAPHPAADGVTQESMAHLYGRLLTLICEPSAGAVSRSQHQSALDSATDAAKRSAGRHMYLVLMQYVKLQLEASVAREVREALEPAMNTIFDITPPEVRKILNDAMDGSGRAILREMFKRYVKFGKWSGV</sequence>
<evidence type="ECO:0000313" key="2">
    <source>
        <dbReference type="EMBL" id="KAK5989976.1"/>
    </source>
</evidence>
<reference evidence="2 3" key="1">
    <citation type="submission" date="2024-01" db="EMBL/GenBank/DDBJ databases">
        <title>Complete genome of Cladobotryum mycophilum ATHUM6906.</title>
        <authorList>
            <person name="Christinaki A.C."/>
            <person name="Myridakis A.I."/>
            <person name="Kouvelis V.N."/>
        </authorList>
    </citation>
    <scope>NUCLEOTIDE SEQUENCE [LARGE SCALE GENOMIC DNA]</scope>
    <source>
        <strain evidence="2 3">ATHUM6906</strain>
    </source>
</reference>